<protein>
    <recommendedName>
        <fullName evidence="6">RDD domain-containing protein</fullName>
    </recommendedName>
</protein>
<evidence type="ECO:0000256" key="1">
    <source>
        <dbReference type="ARBA" id="ARBA00004141"/>
    </source>
</evidence>
<keyword evidence="4 5" id="KW-0472">Membrane</keyword>
<feature type="transmembrane region" description="Helical" evidence="5">
    <location>
        <begin position="55"/>
        <end position="79"/>
    </location>
</feature>
<feature type="transmembrane region" description="Helical" evidence="5">
    <location>
        <begin position="99"/>
        <end position="121"/>
    </location>
</feature>
<feature type="domain" description="RDD" evidence="6">
    <location>
        <begin position="50"/>
        <end position="144"/>
    </location>
</feature>
<organism evidence="7 8">
    <name type="scientific">Intoshia linei</name>
    <dbReference type="NCBI Taxonomy" id="1819745"/>
    <lineage>
        <taxon>Eukaryota</taxon>
        <taxon>Metazoa</taxon>
        <taxon>Spiralia</taxon>
        <taxon>Lophotrochozoa</taxon>
        <taxon>Mesozoa</taxon>
        <taxon>Orthonectida</taxon>
        <taxon>Rhopaluridae</taxon>
        <taxon>Intoshia</taxon>
    </lineage>
</organism>
<keyword evidence="2 5" id="KW-0812">Transmembrane</keyword>
<evidence type="ECO:0000313" key="8">
    <source>
        <dbReference type="Proteomes" id="UP000078046"/>
    </source>
</evidence>
<dbReference type="EMBL" id="LWCA01000004">
    <property type="protein sequence ID" value="OAF72101.1"/>
    <property type="molecule type" value="Genomic_DNA"/>
</dbReference>
<comment type="caution">
    <text evidence="7">The sequence shown here is derived from an EMBL/GenBank/DDBJ whole genome shotgun (WGS) entry which is preliminary data.</text>
</comment>
<proteinExistence type="predicted"/>
<dbReference type="AlphaFoldDB" id="A0A177BEV0"/>
<dbReference type="Pfam" id="PF06271">
    <property type="entry name" value="RDD"/>
    <property type="match status" value="1"/>
</dbReference>
<evidence type="ECO:0000313" key="7">
    <source>
        <dbReference type="EMBL" id="OAF72101.1"/>
    </source>
</evidence>
<evidence type="ECO:0000256" key="3">
    <source>
        <dbReference type="ARBA" id="ARBA00022989"/>
    </source>
</evidence>
<dbReference type="PANTHER" id="PTHR13659">
    <property type="entry name" value="AUTOSOMAL HIGHLY CONSERVED PROTEIN"/>
    <property type="match status" value="1"/>
</dbReference>
<comment type="subcellular location">
    <subcellularLocation>
        <location evidence="1">Membrane</location>
        <topology evidence="1">Multi-pass membrane protein</topology>
    </subcellularLocation>
</comment>
<sequence length="172" mass="20591">MNDSKRKMYMSDLRQYVYMERIRNLNKEKEVCNVEGDPQSNGVTLYKLTPMWRRCFAEIIDTLLLFIFQVILLTRISTYRNFVTIMVGFYENMFEMQEIIFFIIMGLMYRMIMTFLEAYLLSYHNGITPGQTIGKYLMKCRLISCRNIATIRSTRYHDVKYIIEPAQILGYI</sequence>
<evidence type="ECO:0000256" key="5">
    <source>
        <dbReference type="SAM" id="Phobius"/>
    </source>
</evidence>
<gene>
    <name evidence="7" type="ORF">A3Q56_00096</name>
</gene>
<accession>A0A177BEV0</accession>
<dbReference type="InterPro" id="IPR039871">
    <property type="entry name" value="FAM8A1"/>
</dbReference>
<feature type="non-terminal residue" evidence="7">
    <location>
        <position position="172"/>
    </location>
</feature>
<keyword evidence="3 5" id="KW-1133">Transmembrane helix</keyword>
<dbReference type="InterPro" id="IPR010432">
    <property type="entry name" value="RDD"/>
</dbReference>
<evidence type="ECO:0000256" key="2">
    <source>
        <dbReference type="ARBA" id="ARBA00022692"/>
    </source>
</evidence>
<name>A0A177BEV0_9BILA</name>
<reference evidence="7 8" key="1">
    <citation type="submission" date="2016-04" db="EMBL/GenBank/DDBJ databases">
        <title>The genome of Intoshia linei affirms orthonectids as highly simplified spiralians.</title>
        <authorList>
            <person name="Mikhailov K.V."/>
            <person name="Slusarev G.S."/>
            <person name="Nikitin M.A."/>
            <person name="Logacheva M.D."/>
            <person name="Penin A."/>
            <person name="Aleoshin V."/>
            <person name="Panchin Y.V."/>
        </authorList>
    </citation>
    <scope>NUCLEOTIDE SEQUENCE [LARGE SCALE GENOMIC DNA]</scope>
    <source>
        <strain evidence="7">Intl2013</strain>
        <tissue evidence="7">Whole animal</tissue>
    </source>
</reference>
<dbReference type="GO" id="GO:0016020">
    <property type="term" value="C:membrane"/>
    <property type="evidence" value="ECO:0007669"/>
    <property type="project" value="UniProtKB-SubCell"/>
</dbReference>
<dbReference type="Proteomes" id="UP000078046">
    <property type="component" value="Unassembled WGS sequence"/>
</dbReference>
<keyword evidence="8" id="KW-1185">Reference proteome</keyword>
<evidence type="ECO:0000259" key="6">
    <source>
        <dbReference type="Pfam" id="PF06271"/>
    </source>
</evidence>
<evidence type="ECO:0000256" key="4">
    <source>
        <dbReference type="ARBA" id="ARBA00023136"/>
    </source>
</evidence>
<dbReference type="PANTHER" id="PTHR13659:SF5">
    <property type="entry name" value="PROTEIN FAM8A1"/>
    <property type="match status" value="1"/>
</dbReference>